<evidence type="ECO:0008006" key="3">
    <source>
        <dbReference type="Google" id="ProtNLM"/>
    </source>
</evidence>
<organism evidence="1 2">
    <name type="scientific">Ephemerocybe angulata</name>
    <dbReference type="NCBI Taxonomy" id="980116"/>
    <lineage>
        <taxon>Eukaryota</taxon>
        <taxon>Fungi</taxon>
        <taxon>Dikarya</taxon>
        <taxon>Basidiomycota</taxon>
        <taxon>Agaricomycotina</taxon>
        <taxon>Agaricomycetes</taxon>
        <taxon>Agaricomycetidae</taxon>
        <taxon>Agaricales</taxon>
        <taxon>Agaricineae</taxon>
        <taxon>Psathyrellaceae</taxon>
        <taxon>Ephemerocybe</taxon>
    </lineage>
</organism>
<dbReference type="Gene3D" id="3.80.10.10">
    <property type="entry name" value="Ribonuclease Inhibitor"/>
    <property type="match status" value="1"/>
</dbReference>
<accession>A0A8H6M1L4</accession>
<evidence type="ECO:0000313" key="1">
    <source>
        <dbReference type="EMBL" id="KAF6748337.1"/>
    </source>
</evidence>
<dbReference type="InterPro" id="IPR032675">
    <property type="entry name" value="LRR_dom_sf"/>
</dbReference>
<evidence type="ECO:0000313" key="2">
    <source>
        <dbReference type="Proteomes" id="UP000521943"/>
    </source>
</evidence>
<dbReference type="AlphaFoldDB" id="A0A8H6M1L4"/>
<reference evidence="1 2" key="1">
    <citation type="submission" date="2020-07" db="EMBL/GenBank/DDBJ databases">
        <title>Comparative genomics of pyrophilous fungi reveals a link between fire events and developmental genes.</title>
        <authorList>
            <consortium name="DOE Joint Genome Institute"/>
            <person name="Steindorff A.S."/>
            <person name="Carver A."/>
            <person name="Calhoun S."/>
            <person name="Stillman K."/>
            <person name="Liu H."/>
            <person name="Lipzen A."/>
            <person name="Pangilinan J."/>
            <person name="Labutti K."/>
            <person name="Bruns T.D."/>
            <person name="Grigoriev I.V."/>
        </authorList>
    </citation>
    <scope>NUCLEOTIDE SEQUENCE [LARGE SCALE GENOMIC DNA]</scope>
    <source>
        <strain evidence="1 2">CBS 144469</strain>
    </source>
</reference>
<dbReference type="OrthoDB" id="3543113at2759"/>
<name>A0A8H6M1L4_9AGAR</name>
<protein>
    <recommendedName>
        <fullName evidence="3">F-box domain-containing protein</fullName>
    </recommendedName>
</protein>
<sequence>MNRLLPIQEILQNVCSNLDSASLFSMALTNRYLLEPSLDTLWRELDTFQALISCMPRDMWIVEDRTSSFSGWNIRKALYPARAVTLADLDRYITFYAPRIRSFKPYQAKQTVLSLEALEALHLATEELGPGALSPLLTKFEWPSPSDVGELIGEKSAKVVSRYMALFLGDNVTSLKFDVAIDVPLHKEALEQFIKRCSRLKIVEVGCYIPNPDRPFIETCITSYGQWKDLKTIQLPFISAGLARHLASLPSLQGLSILGYKEEPILFSDRNNPLGNDGSEFPSLQSLILNGTTIPRITGLLRCLPRKTAIVDLEFITHGECSPPEFQEFIEAVSHCCDPLEFTSIHLWHHGIRGRYLTEEPLELDLGTEADISPLFAFKKLEILKLSVKDVVRVTPEVITAIPAAFPKIVGLQLGSFPCNRHPCIDHTHFIHLLQNCPFLADLSIAFDTSGITAARTAETAGNLGAPFPLEWLDLGNSPIYSPSQVLAFLVANCPNLTWMSEPPDEIGPNLSIMKRRWQWVREHWWDYYAAQNPGRVPRQRSWLF</sequence>
<dbReference type="Proteomes" id="UP000521943">
    <property type="component" value="Unassembled WGS sequence"/>
</dbReference>
<comment type="caution">
    <text evidence="1">The sequence shown here is derived from an EMBL/GenBank/DDBJ whole genome shotgun (WGS) entry which is preliminary data.</text>
</comment>
<dbReference type="SUPFAM" id="SSF52047">
    <property type="entry name" value="RNI-like"/>
    <property type="match status" value="1"/>
</dbReference>
<dbReference type="EMBL" id="JACGCI010000071">
    <property type="protein sequence ID" value="KAF6748337.1"/>
    <property type="molecule type" value="Genomic_DNA"/>
</dbReference>
<keyword evidence="2" id="KW-1185">Reference proteome</keyword>
<gene>
    <name evidence="1" type="ORF">DFP72DRAFT_1174249</name>
</gene>
<proteinExistence type="predicted"/>